<sequence>MLLKVRLPTSIPQIPRMQMPPLPLSMSDVDLTLSILPSASTILLSLLASFILTSFVRALWIGMQERLALVKKKRHEQHHHSPSRSLVPPPEKPTVSPAKETRRPTSSWLWGLIRSDILPSFPTRGSNSTSAAVDLNEKQTWSQPQPRRPPMMTQVGRRAGPAFDRPLPTLYESDIPVSMAKIIMSRHVSSLFLSVSNAFLLPLSNRAPHDTFRRPTSRPPPVRSSSTVQVQRRVSRPAQSPSLVIPAPSSSLSRPTSPPSRSPSPTSPSSSSSRSNSRSPSPPRSPPRSPPLVSSTIDLPPRSSGSIV</sequence>
<reference evidence="3 4" key="1">
    <citation type="journal article" date="2019" name="Nat. Ecol. Evol.">
        <title>Megaphylogeny resolves global patterns of mushroom evolution.</title>
        <authorList>
            <person name="Varga T."/>
            <person name="Krizsan K."/>
            <person name="Foldi C."/>
            <person name="Dima B."/>
            <person name="Sanchez-Garcia M."/>
            <person name="Sanchez-Ramirez S."/>
            <person name="Szollosi G.J."/>
            <person name="Szarkandi J.G."/>
            <person name="Papp V."/>
            <person name="Albert L."/>
            <person name="Andreopoulos W."/>
            <person name="Angelini C."/>
            <person name="Antonin V."/>
            <person name="Barry K.W."/>
            <person name="Bougher N.L."/>
            <person name="Buchanan P."/>
            <person name="Buyck B."/>
            <person name="Bense V."/>
            <person name="Catcheside P."/>
            <person name="Chovatia M."/>
            <person name="Cooper J."/>
            <person name="Damon W."/>
            <person name="Desjardin D."/>
            <person name="Finy P."/>
            <person name="Geml J."/>
            <person name="Haridas S."/>
            <person name="Hughes K."/>
            <person name="Justo A."/>
            <person name="Karasinski D."/>
            <person name="Kautmanova I."/>
            <person name="Kiss B."/>
            <person name="Kocsube S."/>
            <person name="Kotiranta H."/>
            <person name="LaButti K.M."/>
            <person name="Lechner B.E."/>
            <person name="Liimatainen K."/>
            <person name="Lipzen A."/>
            <person name="Lukacs Z."/>
            <person name="Mihaltcheva S."/>
            <person name="Morgado L.N."/>
            <person name="Niskanen T."/>
            <person name="Noordeloos M.E."/>
            <person name="Ohm R.A."/>
            <person name="Ortiz-Santana B."/>
            <person name="Ovrebo C."/>
            <person name="Racz N."/>
            <person name="Riley R."/>
            <person name="Savchenko A."/>
            <person name="Shiryaev A."/>
            <person name="Soop K."/>
            <person name="Spirin V."/>
            <person name="Szebenyi C."/>
            <person name="Tomsovsky M."/>
            <person name="Tulloss R.E."/>
            <person name="Uehling J."/>
            <person name="Grigoriev I.V."/>
            <person name="Vagvolgyi C."/>
            <person name="Papp T."/>
            <person name="Martin F.M."/>
            <person name="Miettinen O."/>
            <person name="Hibbett D.S."/>
            <person name="Nagy L.G."/>
        </authorList>
    </citation>
    <scope>NUCLEOTIDE SEQUENCE [LARGE SCALE GENOMIC DNA]</scope>
    <source>
        <strain evidence="3 4">CBS 121175</strain>
    </source>
</reference>
<evidence type="ECO:0000313" key="3">
    <source>
        <dbReference type="EMBL" id="TFK25447.1"/>
    </source>
</evidence>
<keyword evidence="2" id="KW-1133">Transmembrane helix</keyword>
<gene>
    <name evidence="3" type="ORF">FA15DRAFT_357936</name>
</gene>
<feature type="region of interest" description="Disordered" evidence="1">
    <location>
        <begin position="121"/>
        <end position="167"/>
    </location>
</feature>
<name>A0A5C3KYT2_COPMA</name>
<feature type="compositionally biased region" description="Pro residues" evidence="1">
    <location>
        <begin position="280"/>
        <end position="290"/>
    </location>
</feature>
<feature type="compositionally biased region" description="Pro residues" evidence="1">
    <location>
        <begin position="256"/>
        <end position="266"/>
    </location>
</feature>
<evidence type="ECO:0000256" key="2">
    <source>
        <dbReference type="SAM" id="Phobius"/>
    </source>
</evidence>
<evidence type="ECO:0000256" key="1">
    <source>
        <dbReference type="SAM" id="MobiDB-lite"/>
    </source>
</evidence>
<organism evidence="3 4">
    <name type="scientific">Coprinopsis marcescibilis</name>
    <name type="common">Agaric fungus</name>
    <name type="synonym">Psathyrella marcescibilis</name>
    <dbReference type="NCBI Taxonomy" id="230819"/>
    <lineage>
        <taxon>Eukaryota</taxon>
        <taxon>Fungi</taxon>
        <taxon>Dikarya</taxon>
        <taxon>Basidiomycota</taxon>
        <taxon>Agaricomycotina</taxon>
        <taxon>Agaricomycetes</taxon>
        <taxon>Agaricomycetidae</taxon>
        <taxon>Agaricales</taxon>
        <taxon>Agaricineae</taxon>
        <taxon>Psathyrellaceae</taxon>
        <taxon>Coprinopsis</taxon>
    </lineage>
</organism>
<dbReference type="EMBL" id="ML210186">
    <property type="protein sequence ID" value="TFK25447.1"/>
    <property type="molecule type" value="Genomic_DNA"/>
</dbReference>
<accession>A0A5C3KYT2</accession>
<proteinExistence type="predicted"/>
<evidence type="ECO:0000313" key="4">
    <source>
        <dbReference type="Proteomes" id="UP000307440"/>
    </source>
</evidence>
<dbReference type="OrthoDB" id="2791511at2759"/>
<feature type="compositionally biased region" description="Basic residues" evidence="1">
    <location>
        <begin position="72"/>
        <end position="82"/>
    </location>
</feature>
<protein>
    <submittedName>
        <fullName evidence="3">Uncharacterized protein</fullName>
    </submittedName>
</protein>
<keyword evidence="2" id="KW-0812">Transmembrane</keyword>
<keyword evidence="2" id="KW-0472">Membrane</keyword>
<feature type="region of interest" description="Disordered" evidence="1">
    <location>
        <begin position="206"/>
        <end position="308"/>
    </location>
</feature>
<feature type="compositionally biased region" description="Low complexity" evidence="1">
    <location>
        <begin position="223"/>
        <end position="232"/>
    </location>
</feature>
<feature type="region of interest" description="Disordered" evidence="1">
    <location>
        <begin position="72"/>
        <end position="103"/>
    </location>
</feature>
<dbReference type="Proteomes" id="UP000307440">
    <property type="component" value="Unassembled WGS sequence"/>
</dbReference>
<feature type="compositionally biased region" description="Low complexity" evidence="1">
    <location>
        <begin position="267"/>
        <end position="279"/>
    </location>
</feature>
<dbReference type="AlphaFoldDB" id="A0A5C3KYT2"/>
<feature type="transmembrane region" description="Helical" evidence="2">
    <location>
        <begin position="42"/>
        <end position="63"/>
    </location>
</feature>
<keyword evidence="4" id="KW-1185">Reference proteome</keyword>